<dbReference type="EMBL" id="QBIY01000862">
    <property type="protein sequence ID" value="RXN39508.1"/>
    <property type="molecule type" value="Genomic_DNA"/>
</dbReference>
<gene>
    <name evidence="2" type="ORF">ROHU_000111</name>
</gene>
<proteinExistence type="predicted"/>
<keyword evidence="3" id="KW-1185">Reference proteome</keyword>
<name>A0A498P634_LABRO</name>
<feature type="region of interest" description="Disordered" evidence="1">
    <location>
        <begin position="42"/>
        <end position="72"/>
    </location>
</feature>
<evidence type="ECO:0000313" key="2">
    <source>
        <dbReference type="EMBL" id="RXN39508.1"/>
    </source>
</evidence>
<protein>
    <submittedName>
        <fullName evidence="2">Fibrous sheath-interacting 1 isoform X2</fullName>
    </submittedName>
</protein>
<evidence type="ECO:0000313" key="3">
    <source>
        <dbReference type="Proteomes" id="UP000290572"/>
    </source>
</evidence>
<accession>A0A498P634</accession>
<evidence type="ECO:0000256" key="1">
    <source>
        <dbReference type="SAM" id="MobiDB-lite"/>
    </source>
</evidence>
<organism evidence="2 3">
    <name type="scientific">Labeo rohita</name>
    <name type="common">Indian major carp</name>
    <name type="synonym">Cyprinus rohita</name>
    <dbReference type="NCBI Taxonomy" id="84645"/>
    <lineage>
        <taxon>Eukaryota</taxon>
        <taxon>Metazoa</taxon>
        <taxon>Chordata</taxon>
        <taxon>Craniata</taxon>
        <taxon>Vertebrata</taxon>
        <taxon>Euteleostomi</taxon>
        <taxon>Actinopterygii</taxon>
        <taxon>Neopterygii</taxon>
        <taxon>Teleostei</taxon>
        <taxon>Ostariophysi</taxon>
        <taxon>Cypriniformes</taxon>
        <taxon>Cyprinidae</taxon>
        <taxon>Labeoninae</taxon>
        <taxon>Labeonini</taxon>
        <taxon>Labeo</taxon>
    </lineage>
</organism>
<reference evidence="2 3" key="1">
    <citation type="submission" date="2018-03" db="EMBL/GenBank/DDBJ databases">
        <title>Draft genome sequence of Rohu Carp (Labeo rohita).</title>
        <authorList>
            <person name="Das P."/>
            <person name="Kushwaha B."/>
            <person name="Joshi C.G."/>
            <person name="Kumar D."/>
            <person name="Nagpure N.S."/>
            <person name="Sahoo L."/>
            <person name="Das S.P."/>
            <person name="Bit A."/>
            <person name="Patnaik S."/>
            <person name="Meher P.K."/>
            <person name="Jayasankar P."/>
            <person name="Koringa P.G."/>
            <person name="Patel N.V."/>
            <person name="Hinsu A.T."/>
            <person name="Kumar R."/>
            <person name="Pandey M."/>
            <person name="Agarwal S."/>
            <person name="Srivastava S."/>
            <person name="Singh M."/>
            <person name="Iquebal M.A."/>
            <person name="Jaiswal S."/>
            <person name="Angadi U.B."/>
            <person name="Kumar N."/>
            <person name="Raza M."/>
            <person name="Shah T.M."/>
            <person name="Rai A."/>
            <person name="Jena J.K."/>
        </authorList>
    </citation>
    <scope>NUCLEOTIDE SEQUENCE [LARGE SCALE GENOMIC DNA]</scope>
    <source>
        <strain evidence="2">DASCIFA01</strain>
        <tissue evidence="2">Testis</tissue>
    </source>
</reference>
<sequence length="92" mass="9820">MEDQPADGRQRGAARSKRRQDFVKRNIEVLLEVEIDGGRGEEAISAQETGRDRHSGSLIGSCQGRDLPVRAGGRRANGATFIRAGGSGSLSL</sequence>
<dbReference type="Proteomes" id="UP000290572">
    <property type="component" value="Unassembled WGS sequence"/>
</dbReference>
<dbReference type="AlphaFoldDB" id="A0A498P634"/>
<comment type="caution">
    <text evidence="2">The sequence shown here is derived from an EMBL/GenBank/DDBJ whole genome shotgun (WGS) entry which is preliminary data.</text>
</comment>